<feature type="compositionally biased region" description="Basic and acidic residues" evidence="1">
    <location>
        <begin position="43"/>
        <end position="66"/>
    </location>
</feature>
<protein>
    <submittedName>
        <fullName evidence="2">Uncharacterized protein</fullName>
    </submittedName>
</protein>
<gene>
    <name evidence="2" type="ORF">O181_080593</name>
</gene>
<dbReference type="EMBL" id="AVOT02045553">
    <property type="protein sequence ID" value="MBW0540878.1"/>
    <property type="molecule type" value="Genomic_DNA"/>
</dbReference>
<comment type="caution">
    <text evidence="2">The sequence shown here is derived from an EMBL/GenBank/DDBJ whole genome shotgun (WGS) entry which is preliminary data.</text>
</comment>
<name>A0A9Q3IGN7_9BASI</name>
<dbReference type="AlphaFoldDB" id="A0A9Q3IGN7"/>
<evidence type="ECO:0000256" key="1">
    <source>
        <dbReference type="SAM" id="MobiDB-lite"/>
    </source>
</evidence>
<feature type="compositionally biased region" description="Low complexity" evidence="1">
    <location>
        <begin position="28"/>
        <end position="39"/>
    </location>
</feature>
<organism evidence="2 3">
    <name type="scientific">Austropuccinia psidii MF-1</name>
    <dbReference type="NCBI Taxonomy" id="1389203"/>
    <lineage>
        <taxon>Eukaryota</taxon>
        <taxon>Fungi</taxon>
        <taxon>Dikarya</taxon>
        <taxon>Basidiomycota</taxon>
        <taxon>Pucciniomycotina</taxon>
        <taxon>Pucciniomycetes</taxon>
        <taxon>Pucciniales</taxon>
        <taxon>Sphaerophragmiaceae</taxon>
        <taxon>Austropuccinia</taxon>
    </lineage>
</organism>
<accession>A0A9Q3IGN7</accession>
<feature type="region of interest" description="Disordered" evidence="1">
    <location>
        <begin position="1"/>
        <end position="68"/>
    </location>
</feature>
<evidence type="ECO:0000313" key="3">
    <source>
        <dbReference type="Proteomes" id="UP000765509"/>
    </source>
</evidence>
<sequence length="127" mass="14263">MESTIIKASNQKDKVVPCQKEGGKQGRSASSFKQQASSQPISPRREKAQEKKLEETIFPKPQDSKNPKRCHGQFFQHGQNLDAIQGQRRTKNETTSFSKKITLLADVVDPLTEIENSILPLKITKNS</sequence>
<proteinExistence type="predicted"/>
<evidence type="ECO:0000313" key="2">
    <source>
        <dbReference type="EMBL" id="MBW0540878.1"/>
    </source>
</evidence>
<reference evidence="2" key="1">
    <citation type="submission" date="2021-03" db="EMBL/GenBank/DDBJ databases">
        <title>Draft genome sequence of rust myrtle Austropuccinia psidii MF-1, a brazilian biotype.</title>
        <authorList>
            <person name="Quecine M.C."/>
            <person name="Pachon D.M.R."/>
            <person name="Bonatelli M.L."/>
            <person name="Correr F.H."/>
            <person name="Franceschini L.M."/>
            <person name="Leite T.F."/>
            <person name="Margarido G.R.A."/>
            <person name="Almeida C.A."/>
            <person name="Ferrarezi J.A."/>
            <person name="Labate C.A."/>
        </authorList>
    </citation>
    <scope>NUCLEOTIDE SEQUENCE</scope>
    <source>
        <strain evidence="2">MF-1</strain>
    </source>
</reference>
<dbReference type="Proteomes" id="UP000765509">
    <property type="component" value="Unassembled WGS sequence"/>
</dbReference>
<keyword evidence="3" id="KW-1185">Reference proteome</keyword>